<name>A0A519BHJ0_ACIG2</name>
<evidence type="ECO:0000256" key="6">
    <source>
        <dbReference type="ARBA" id="ARBA00022691"/>
    </source>
</evidence>
<evidence type="ECO:0000256" key="4">
    <source>
        <dbReference type="ARBA" id="ARBA00022603"/>
    </source>
</evidence>
<dbReference type="NCBIfam" id="NF001453">
    <property type="entry name" value="PRK00312.1"/>
    <property type="match status" value="1"/>
</dbReference>
<dbReference type="CDD" id="cd02440">
    <property type="entry name" value="AdoMet_MTases"/>
    <property type="match status" value="1"/>
</dbReference>
<dbReference type="PANTHER" id="PTHR11579">
    <property type="entry name" value="PROTEIN-L-ISOASPARTATE O-METHYLTRANSFERASE"/>
    <property type="match status" value="1"/>
</dbReference>
<reference evidence="8 9" key="1">
    <citation type="journal article" date="2019" name="ISME J.">
        <title>Insights into ecological role of a new deltaproteobacterial order Candidatus Acidulodesulfobacterales by metagenomics and metatranscriptomics.</title>
        <authorList>
            <person name="Tan S."/>
            <person name="Liu J."/>
            <person name="Fang Y."/>
            <person name="Hedlund B.P."/>
            <person name="Lian Z.H."/>
            <person name="Huang L.Y."/>
            <person name="Li J.T."/>
            <person name="Huang L.N."/>
            <person name="Li W.J."/>
            <person name="Jiang H.C."/>
            <person name="Dong H.L."/>
            <person name="Shu W.S."/>
        </authorList>
    </citation>
    <scope>NUCLEOTIDE SEQUENCE [LARGE SCALE GENOMIC DNA]</scope>
    <source>
        <strain evidence="8">AP2</strain>
    </source>
</reference>
<dbReference type="EMBL" id="SGBC01000001">
    <property type="protein sequence ID" value="RZD16719.1"/>
    <property type="molecule type" value="Genomic_DNA"/>
</dbReference>
<protein>
    <recommendedName>
        <fullName evidence="7">Protein-L-isoaspartate O-methyltransferase</fullName>
        <ecNumber evidence="7">2.1.1.77</ecNumber>
    </recommendedName>
    <alternativeName>
        <fullName evidence="7">L-isoaspartyl protein carboxyl methyltransferase</fullName>
    </alternativeName>
    <alternativeName>
        <fullName evidence="7">Protein L-isoaspartyl methyltransferase</fullName>
    </alternativeName>
    <alternativeName>
        <fullName evidence="7">Protein-beta-aspartate methyltransferase</fullName>
        <shortName evidence="7">PIMT</shortName>
    </alternativeName>
</protein>
<dbReference type="InterPro" id="IPR000682">
    <property type="entry name" value="PCMT"/>
</dbReference>
<keyword evidence="5 7" id="KW-0808">Transferase</keyword>
<evidence type="ECO:0000256" key="5">
    <source>
        <dbReference type="ARBA" id="ARBA00022679"/>
    </source>
</evidence>
<dbReference type="GO" id="GO:0004719">
    <property type="term" value="F:protein-L-isoaspartate (D-aspartate) O-methyltransferase activity"/>
    <property type="evidence" value="ECO:0007669"/>
    <property type="project" value="UniProtKB-UniRule"/>
</dbReference>
<dbReference type="Proteomes" id="UP000316562">
    <property type="component" value="Unassembled WGS sequence"/>
</dbReference>
<dbReference type="EC" id="2.1.1.77" evidence="7"/>
<comment type="caution">
    <text evidence="8">The sequence shown here is derived from an EMBL/GenBank/DDBJ whole genome shotgun (WGS) entry which is preliminary data.</text>
</comment>
<proteinExistence type="inferred from homology"/>
<dbReference type="FunFam" id="3.40.50.150:FF:000010">
    <property type="entry name" value="Protein-L-isoaspartate O-methyltransferase"/>
    <property type="match status" value="1"/>
</dbReference>
<dbReference type="NCBIfam" id="TIGR00080">
    <property type="entry name" value="pimt"/>
    <property type="match status" value="1"/>
</dbReference>
<dbReference type="Pfam" id="PF01135">
    <property type="entry name" value="PCMT"/>
    <property type="match status" value="1"/>
</dbReference>
<keyword evidence="6 7" id="KW-0949">S-adenosyl-L-methionine</keyword>
<dbReference type="PROSITE" id="PS01279">
    <property type="entry name" value="PCMT"/>
    <property type="match status" value="1"/>
</dbReference>
<dbReference type="GO" id="GO:0032259">
    <property type="term" value="P:methylation"/>
    <property type="evidence" value="ECO:0007669"/>
    <property type="project" value="UniProtKB-KW"/>
</dbReference>
<evidence type="ECO:0000256" key="3">
    <source>
        <dbReference type="ARBA" id="ARBA00022490"/>
    </source>
</evidence>
<dbReference type="GO" id="GO:0005737">
    <property type="term" value="C:cytoplasm"/>
    <property type="evidence" value="ECO:0007669"/>
    <property type="project" value="UniProtKB-SubCell"/>
</dbReference>
<organism evidence="8 9">
    <name type="scientific">Acididesulfobacter guangdongensis</name>
    <dbReference type="NCBI Taxonomy" id="2597225"/>
    <lineage>
        <taxon>Bacteria</taxon>
        <taxon>Deltaproteobacteria</taxon>
        <taxon>Candidatus Acidulodesulfobacterales</taxon>
        <taxon>Candidatus Acididesulfobacter</taxon>
    </lineage>
</organism>
<comment type="catalytic activity">
    <reaction evidence="7">
        <text>[protein]-L-isoaspartate + S-adenosyl-L-methionine = [protein]-L-isoaspartate alpha-methyl ester + S-adenosyl-L-homocysteine</text>
        <dbReference type="Rhea" id="RHEA:12705"/>
        <dbReference type="Rhea" id="RHEA-COMP:12143"/>
        <dbReference type="Rhea" id="RHEA-COMP:12144"/>
        <dbReference type="ChEBI" id="CHEBI:57856"/>
        <dbReference type="ChEBI" id="CHEBI:59789"/>
        <dbReference type="ChEBI" id="CHEBI:90596"/>
        <dbReference type="ChEBI" id="CHEBI:90598"/>
        <dbReference type="EC" id="2.1.1.77"/>
    </reaction>
</comment>
<comment type="similarity">
    <text evidence="2 7">Belongs to the methyltransferase superfamily. L-isoaspartyl/D-aspartyl protein methyltransferase family.</text>
</comment>
<accession>A0A519BHJ0</accession>
<keyword evidence="4 7" id="KW-0489">Methyltransferase</keyword>
<evidence type="ECO:0000256" key="2">
    <source>
        <dbReference type="ARBA" id="ARBA00005369"/>
    </source>
</evidence>
<dbReference type="Gene3D" id="3.40.50.150">
    <property type="entry name" value="Vaccinia Virus protein VP39"/>
    <property type="match status" value="1"/>
</dbReference>
<evidence type="ECO:0000256" key="1">
    <source>
        <dbReference type="ARBA" id="ARBA00004496"/>
    </source>
</evidence>
<gene>
    <name evidence="7" type="primary">pcm</name>
    <name evidence="8" type="ORF">EVJ46_00310</name>
</gene>
<dbReference type="SUPFAM" id="SSF53335">
    <property type="entry name" value="S-adenosyl-L-methionine-dependent methyltransferases"/>
    <property type="match status" value="1"/>
</dbReference>
<sequence length="214" mass="23692">MANYKNLIEKMINSYIISKGICDADIISAIRSIPRHIFVEESFSELSYSDAPLPIGHKQTISGIYTAALMTSVLELNKNHKVLEIGTGSGYQTAILSNLASEVYTIERIRELSLKSRTILEGLNRKNITFIIGDGSIGFKEYAPYDRIIITACSPEIPKPLIDQLKDGGVMVMPLEIDRQQNIYVIRKNSGKIEKKIIAPANFVKLIGKSGFAG</sequence>
<dbReference type="AlphaFoldDB" id="A0A519BHJ0"/>
<comment type="function">
    <text evidence="7">Catalyzes the methyl esterification of L-isoaspartyl residues in peptides and proteins that result from spontaneous decomposition of normal L-aspartyl and L-asparaginyl residues. It plays a role in the repair and/or degradation of damaged proteins.</text>
</comment>
<feature type="active site" evidence="7">
    <location>
        <position position="62"/>
    </location>
</feature>
<evidence type="ECO:0000256" key="7">
    <source>
        <dbReference type="HAMAP-Rule" id="MF_00090"/>
    </source>
</evidence>
<dbReference type="GO" id="GO:0030091">
    <property type="term" value="P:protein repair"/>
    <property type="evidence" value="ECO:0007669"/>
    <property type="project" value="UniProtKB-UniRule"/>
</dbReference>
<dbReference type="InterPro" id="IPR029063">
    <property type="entry name" value="SAM-dependent_MTases_sf"/>
</dbReference>
<evidence type="ECO:0000313" key="9">
    <source>
        <dbReference type="Proteomes" id="UP000316562"/>
    </source>
</evidence>
<evidence type="ECO:0000313" key="8">
    <source>
        <dbReference type="EMBL" id="RZD16719.1"/>
    </source>
</evidence>
<dbReference type="HAMAP" id="MF_00090">
    <property type="entry name" value="PIMT"/>
    <property type="match status" value="1"/>
</dbReference>
<keyword evidence="3 7" id="KW-0963">Cytoplasm</keyword>
<dbReference type="PANTHER" id="PTHR11579:SF0">
    <property type="entry name" value="PROTEIN-L-ISOASPARTATE(D-ASPARTATE) O-METHYLTRANSFERASE"/>
    <property type="match status" value="1"/>
</dbReference>
<comment type="subcellular location">
    <subcellularLocation>
        <location evidence="1 7">Cytoplasm</location>
    </subcellularLocation>
</comment>